<dbReference type="RefSeq" id="XP_025352797.1">
    <property type="nucleotide sequence ID" value="XM_025499336.1"/>
</dbReference>
<dbReference type="OrthoDB" id="5277092at2759"/>
<protein>
    <submittedName>
        <fullName evidence="2">Uncharacterized protein</fullName>
    </submittedName>
</protein>
<reference evidence="2 3" key="1">
    <citation type="journal article" date="2018" name="Mol. Biol. Evol.">
        <title>Broad Genomic Sampling Reveals a Smut Pathogenic Ancestry of the Fungal Clade Ustilaginomycotina.</title>
        <authorList>
            <person name="Kijpornyongpan T."/>
            <person name="Mondo S.J."/>
            <person name="Barry K."/>
            <person name="Sandor L."/>
            <person name="Lee J."/>
            <person name="Lipzen A."/>
            <person name="Pangilinan J."/>
            <person name="LaButti K."/>
            <person name="Hainaut M."/>
            <person name="Henrissat B."/>
            <person name="Grigoriev I.V."/>
            <person name="Spatafora J.W."/>
            <person name="Aime M.C."/>
        </authorList>
    </citation>
    <scope>NUCLEOTIDE SEQUENCE [LARGE SCALE GENOMIC DNA]</scope>
    <source>
        <strain evidence="2 3">MCA 3882</strain>
    </source>
</reference>
<proteinExistence type="predicted"/>
<organism evidence="2 3">
    <name type="scientific">Meira miltonrushii</name>
    <dbReference type="NCBI Taxonomy" id="1280837"/>
    <lineage>
        <taxon>Eukaryota</taxon>
        <taxon>Fungi</taxon>
        <taxon>Dikarya</taxon>
        <taxon>Basidiomycota</taxon>
        <taxon>Ustilaginomycotina</taxon>
        <taxon>Exobasidiomycetes</taxon>
        <taxon>Exobasidiales</taxon>
        <taxon>Brachybasidiaceae</taxon>
        <taxon>Meira</taxon>
    </lineage>
</organism>
<evidence type="ECO:0000313" key="2">
    <source>
        <dbReference type="EMBL" id="PWN32495.1"/>
    </source>
</evidence>
<feature type="region of interest" description="Disordered" evidence="1">
    <location>
        <begin position="1"/>
        <end position="20"/>
    </location>
</feature>
<dbReference type="EMBL" id="KZ819605">
    <property type="protein sequence ID" value="PWN32495.1"/>
    <property type="molecule type" value="Genomic_DNA"/>
</dbReference>
<dbReference type="AlphaFoldDB" id="A0A316VAF4"/>
<evidence type="ECO:0000256" key="1">
    <source>
        <dbReference type="SAM" id="MobiDB-lite"/>
    </source>
</evidence>
<gene>
    <name evidence="2" type="ORF">FA14DRAFT_161906</name>
</gene>
<dbReference type="GeneID" id="37021117"/>
<dbReference type="Proteomes" id="UP000245771">
    <property type="component" value="Unassembled WGS sequence"/>
</dbReference>
<feature type="compositionally biased region" description="Polar residues" evidence="1">
    <location>
        <begin position="1"/>
        <end position="12"/>
    </location>
</feature>
<evidence type="ECO:0000313" key="3">
    <source>
        <dbReference type="Proteomes" id="UP000245771"/>
    </source>
</evidence>
<sequence>MSGASSNLTAKMNTPAHKSVTEFVQAQTPGTKFSFDGPRGSQRSRLCRHPDDPSKQTDCVDIAMEARSLFETMQKLNFFCQLPQDPSKTHITCERIPQ</sequence>
<accession>A0A316VAF4</accession>
<keyword evidence="3" id="KW-1185">Reference proteome</keyword>
<dbReference type="InParanoid" id="A0A316VAF4"/>
<feature type="region of interest" description="Disordered" evidence="1">
    <location>
        <begin position="27"/>
        <end position="56"/>
    </location>
</feature>
<name>A0A316VAF4_9BASI</name>